<feature type="domain" description="Transposable element P transposase-like RNase H" evidence="2">
    <location>
        <begin position="306"/>
        <end position="437"/>
    </location>
</feature>
<evidence type="ECO:0000313" key="5">
    <source>
        <dbReference type="EMBL" id="JAT99145.1"/>
    </source>
</evidence>
<reference evidence="5" key="1">
    <citation type="journal article" date="2017" name="Front. Cell. Infect. Microbiol.">
        <title>The Distinct Transcriptional Response of the Midgut of Amblyomma sculptum and Amblyomma aureolatum Ticks to Rickettsia rickettsii Correlates to Their Differences in Susceptibility to Infection.</title>
        <authorList>
            <person name="Martins L.A."/>
            <person name="Galletti M.F.B.M."/>
            <person name="Ribeiro J.M."/>
            <person name="Fujita A."/>
            <person name="Costa F.B."/>
            <person name="Labruna M.B."/>
            <person name="Daffre S."/>
            <person name="Fogaca A.C."/>
        </authorList>
    </citation>
    <scope>NUCLEOTIDE SEQUENCE</scope>
</reference>
<feature type="coiled-coil region" evidence="1">
    <location>
        <begin position="197"/>
        <end position="224"/>
    </location>
</feature>
<dbReference type="InterPro" id="IPR048366">
    <property type="entry name" value="TNP-like_GBD"/>
</dbReference>
<evidence type="ECO:0000256" key="1">
    <source>
        <dbReference type="SAM" id="Coils"/>
    </source>
</evidence>
<dbReference type="PANTHER" id="PTHR47577">
    <property type="entry name" value="THAP DOMAIN-CONTAINING PROTEIN 6"/>
    <property type="match status" value="1"/>
</dbReference>
<protein>
    <submittedName>
        <fullName evidence="5">Putative transposable element</fullName>
    </submittedName>
</protein>
<dbReference type="InterPro" id="IPR048367">
    <property type="entry name" value="TNP-like_RNaseH_C"/>
</dbReference>
<dbReference type="PANTHER" id="PTHR47577:SF2">
    <property type="entry name" value="THAP DOMAIN CONTAINING 9"/>
    <property type="match status" value="1"/>
</dbReference>
<keyword evidence="1" id="KW-0175">Coiled coil</keyword>
<sequence>SFSLLCEHASSIQLPSKAWAVQILENIGLHAVIFSEAALPNTLDCNHPAYLRKTVQVTPSADGSLSVRTFVHGRSINVESVSSDRSMNSVGTVESALQCFHDMHVCTGGPSKEKFYNIHPECAYVDICGMWRHNKCTLLTGGIICKACERLKDVLRIHHARQKKKGKVRHVRLIASPSKKARVETIRKARNACYKFKARLLSGKKKVEAELAKCQEKLEHLNEETIERLFKEANLPEAQQLVFKECVAAGKVDSKKGRRYSDSWVLLCLLLHIRSPAGYKFLMENEIIALPSIRTIRRYMATVGFKSGFDSNFFAALKKKLAKKDCFQQHGMIMFDEMQVRKSKRVNSSTMTYVGLTSETADSGELADHALVFMFCPFGDSYAQPIGVFAAKGATKGTVLAQLLLQALALMEEAGAKIHGFVCDGASTNRSMWSTLGISGSLRDCCNSFTHPSDPTRKVFAFSDVPHLFKCIRNRLKQQRYLKKESKWIRWEDYSGVYKEDQDKAGGLRVCPKITHSHIYPTTCEKMRVKLATQVFSRSMASGIKFYREQGVRRLSDSEATEEFTLFLNDLFDALNRRFPAEGITMQNSDLGVITRGIQWLDSWEKELKCGLITKDMFLTKSTSEGLRVTLKSTRDLCNVLLQDLNFKYVLTSKMNQDPIERFFGKIRLAGRQNDHPSMPTFLQLYQTLSIYTLLKPPKFGNCRVVEGEKPLLDISDFRALLSPNNVQASSADFVDDVKQKLESVICVDDWECDDIISQTKGGAETGVEDCIVFYLAGFMSRKMKKFTNCPTCKSAFSSEKSSIAEAALTNAKDRGGLMHPNVHLYNLLKQTERLFAAYADTQTVYWDTIDGVLDTYTITFPCDEHKEETVAQLLHCYVSMRMRQHCRHVNMSMKKETQEKKKLAKLCSS</sequence>
<proteinExistence type="evidence at transcript level"/>
<feature type="domain" description="Transposable element P transposase-like RNase H C-terminal" evidence="4">
    <location>
        <begin position="653"/>
        <end position="686"/>
    </location>
</feature>
<accession>A0A1E1XIQ4</accession>
<organism evidence="5">
    <name type="scientific">Amblyomma aureolatum</name>
    <dbReference type="NCBI Taxonomy" id="187763"/>
    <lineage>
        <taxon>Eukaryota</taxon>
        <taxon>Metazoa</taxon>
        <taxon>Ecdysozoa</taxon>
        <taxon>Arthropoda</taxon>
        <taxon>Chelicerata</taxon>
        <taxon>Arachnida</taxon>
        <taxon>Acari</taxon>
        <taxon>Parasitiformes</taxon>
        <taxon>Ixodida</taxon>
        <taxon>Ixodoidea</taxon>
        <taxon>Ixodidae</taxon>
        <taxon>Amblyomminae</taxon>
        <taxon>Amblyomma</taxon>
    </lineage>
</organism>
<dbReference type="InterPro" id="IPR048365">
    <property type="entry name" value="TNP-like_RNaseH_N"/>
</dbReference>
<dbReference type="AlphaFoldDB" id="A0A1E1XIQ4"/>
<feature type="domain" description="Transposable element P transposase-like GTP-binding insertion" evidence="3">
    <location>
        <begin position="467"/>
        <end position="580"/>
    </location>
</feature>
<evidence type="ECO:0000259" key="4">
    <source>
        <dbReference type="Pfam" id="PF21789"/>
    </source>
</evidence>
<dbReference type="EMBL" id="GFAC01000043">
    <property type="protein sequence ID" value="JAT99145.1"/>
    <property type="molecule type" value="mRNA"/>
</dbReference>
<evidence type="ECO:0000259" key="3">
    <source>
        <dbReference type="Pfam" id="PF21788"/>
    </source>
</evidence>
<name>A0A1E1XIQ4_9ACAR</name>
<evidence type="ECO:0000259" key="2">
    <source>
        <dbReference type="Pfam" id="PF21787"/>
    </source>
</evidence>
<dbReference type="Pfam" id="PF21789">
    <property type="entry name" value="TNP-like_RNaseH_C"/>
    <property type="match status" value="1"/>
</dbReference>
<dbReference type="Pfam" id="PF21788">
    <property type="entry name" value="TNP-like_GBD"/>
    <property type="match status" value="1"/>
</dbReference>
<feature type="non-terminal residue" evidence="5">
    <location>
        <position position="1"/>
    </location>
</feature>
<dbReference type="Pfam" id="PF21787">
    <property type="entry name" value="TNP-like_RNaseH_N"/>
    <property type="match status" value="1"/>
</dbReference>